<evidence type="ECO:0000256" key="7">
    <source>
        <dbReference type="ARBA" id="ARBA00023237"/>
    </source>
</evidence>
<dbReference type="InterPro" id="IPR036942">
    <property type="entry name" value="Beta-barrel_TonB_sf"/>
</dbReference>
<dbReference type="NCBIfam" id="TIGR04056">
    <property type="entry name" value="OMP_RagA_SusC"/>
    <property type="match status" value="1"/>
</dbReference>
<evidence type="ECO:0000259" key="10">
    <source>
        <dbReference type="Pfam" id="PF00593"/>
    </source>
</evidence>
<dbReference type="InterPro" id="IPR023996">
    <property type="entry name" value="TonB-dep_OMP_SusC/RagA"/>
</dbReference>
<dbReference type="Pfam" id="PF07715">
    <property type="entry name" value="Plug"/>
    <property type="match status" value="1"/>
</dbReference>
<reference evidence="12 13" key="1">
    <citation type="submission" date="2017-05" db="EMBL/GenBank/DDBJ databases">
        <authorList>
            <person name="Varghese N."/>
            <person name="Submissions S."/>
        </authorList>
    </citation>
    <scope>NUCLEOTIDE SEQUENCE [LARGE SCALE GENOMIC DNA]</scope>
    <source>
        <strain evidence="12 13">DSM 21194</strain>
    </source>
</reference>
<feature type="domain" description="TonB-dependent receptor plug" evidence="11">
    <location>
        <begin position="209"/>
        <end position="326"/>
    </location>
</feature>
<sequence length="1114" mass="122100">MKRLLLAIIGWLLVGQSITYAQDEQRALTMTEQAAEQTISLDESFRLLEDKYDVSLVYKSSVSKGKVLPRKVIEADDFQTALTDLVRILDLTYKQVGRRSFLISSNSVLQPVGVQETVTGTVTDAQSGETLPGVNVMVKGTTTGTSTDNSGGFELTVESLQDTLIFSFVGYQTREVPISGRTELDVTLQSQAIAGEELVVVGYGTQQRSDLTGSVSSVKAGDIGAASINSIDQGLAGRASGVQVTQTSGQPGAGASVQIRGAGSLQGGTQPLYVIDGLPIYPGSGTGPGNKLSPLSALNPSDIESIEILKDASATAIYGSRGSNGVVLITTKSGGTRDQVSFSASYGVSRLVQKLDVLEAYEYATLVNEAYTNDGMDPYYSSSQLEQIQSEGGTDWQDEVFDPAPRQNYSLNFAGGGDKTTYSITGNYQNEEGIVDNSSFERFNGRINLNRDITDRLNVSSKLTVNKAYSSLSRTGGGGTSSLTYAALRMNPVQPVYQSTGSTPPDYTLLNAPGVQAENPVASANELMNDFESTRLFGNAFIQYDLMQDLVIKSEIGVDMSTRKMENFVPDYIAEGSSGNRASVQNLNETMWINENTINYNTTVGESHSIEALGGISFQKNIFEQAYAGSQDFVNNRLAYYALEGGSTFNQPSSGQREWSLASYFGRLRYNFDDRYLVTLNGRVDGSSRFGKNNKYGFFPSAAIAWRLMNEDFMQDVSIFSDLKLRLSTGVTGNQEIGLYNALSTLNSNSYAIGRSIATGFYPNKVPNPDLKWEKSNEVNVGLDMGFFNDRLTVTSDYYYKKTVDLIYNASIPFVTGYSTALQNVGSIQSQGLELALESFNITGEGFNWNTSFNISFVSNEVIELGGEKYKDVGGGDGHLKTGSVHRLQVGKPISVFYGYVYDGIFNTEQELANGPEGPTNWLGGRKYQDLNGDGSIDATNDRTIIGDPNPDFYGGLRNTFSYGGFQLDVFMQFQYGNDILNYNLIDMELPTGGQNQLEEMKNHWSESNPDEEIYPKPTTNRSQVFSSRQIEDGSYLKLQNLTFGYNFPRLRNQMQSINNLRLYLSMTNYLTFTGYSGYDPDISYRGISNLQMGEDFNQYPKTKMIQLGLEIGF</sequence>
<keyword evidence="3 8" id="KW-1134">Transmembrane beta strand</keyword>
<proteinExistence type="inferred from homology"/>
<dbReference type="Gene3D" id="2.60.40.1120">
    <property type="entry name" value="Carboxypeptidase-like, regulatory domain"/>
    <property type="match status" value="1"/>
</dbReference>
<keyword evidence="2 8" id="KW-0813">Transport</keyword>
<dbReference type="Pfam" id="PF13715">
    <property type="entry name" value="CarbopepD_reg_2"/>
    <property type="match status" value="1"/>
</dbReference>
<dbReference type="Proteomes" id="UP000317593">
    <property type="component" value="Unassembled WGS sequence"/>
</dbReference>
<organism evidence="12 13">
    <name type="scientific">Fodinibius sediminis</name>
    <dbReference type="NCBI Taxonomy" id="1214077"/>
    <lineage>
        <taxon>Bacteria</taxon>
        <taxon>Pseudomonadati</taxon>
        <taxon>Balneolota</taxon>
        <taxon>Balneolia</taxon>
        <taxon>Balneolales</taxon>
        <taxon>Balneolaceae</taxon>
        <taxon>Fodinibius</taxon>
    </lineage>
</organism>
<dbReference type="Gene3D" id="2.40.170.20">
    <property type="entry name" value="TonB-dependent receptor, beta-barrel domain"/>
    <property type="match status" value="1"/>
</dbReference>
<evidence type="ECO:0000256" key="9">
    <source>
        <dbReference type="RuleBase" id="RU003357"/>
    </source>
</evidence>
<dbReference type="InterPro" id="IPR012910">
    <property type="entry name" value="Plug_dom"/>
</dbReference>
<dbReference type="AlphaFoldDB" id="A0A521DP12"/>
<name>A0A521DP12_9BACT</name>
<keyword evidence="5 9" id="KW-0798">TonB box</keyword>
<keyword evidence="7 8" id="KW-0998">Cell outer membrane</keyword>
<comment type="similarity">
    <text evidence="8 9">Belongs to the TonB-dependent receptor family.</text>
</comment>
<accession>A0A521DP12</accession>
<evidence type="ECO:0000313" key="12">
    <source>
        <dbReference type="EMBL" id="SMO73446.1"/>
    </source>
</evidence>
<evidence type="ECO:0000256" key="2">
    <source>
        <dbReference type="ARBA" id="ARBA00022448"/>
    </source>
</evidence>
<keyword evidence="4 8" id="KW-0812">Transmembrane</keyword>
<evidence type="ECO:0000256" key="6">
    <source>
        <dbReference type="ARBA" id="ARBA00023136"/>
    </source>
</evidence>
<dbReference type="Pfam" id="PF00593">
    <property type="entry name" value="TonB_dep_Rec_b-barrel"/>
    <property type="match status" value="1"/>
</dbReference>
<keyword evidence="6 8" id="KW-0472">Membrane</keyword>
<evidence type="ECO:0000259" key="11">
    <source>
        <dbReference type="Pfam" id="PF07715"/>
    </source>
</evidence>
<evidence type="ECO:0000256" key="5">
    <source>
        <dbReference type="ARBA" id="ARBA00023077"/>
    </source>
</evidence>
<dbReference type="GO" id="GO:0009279">
    <property type="term" value="C:cell outer membrane"/>
    <property type="evidence" value="ECO:0007669"/>
    <property type="project" value="UniProtKB-SubCell"/>
</dbReference>
<dbReference type="SUPFAM" id="SSF56935">
    <property type="entry name" value="Porins"/>
    <property type="match status" value="1"/>
</dbReference>
<dbReference type="RefSeq" id="WP_185958394.1">
    <property type="nucleotide sequence ID" value="NZ_FXTH01000011.1"/>
</dbReference>
<dbReference type="Gene3D" id="2.170.130.10">
    <property type="entry name" value="TonB-dependent receptor, plug domain"/>
    <property type="match status" value="1"/>
</dbReference>
<evidence type="ECO:0000256" key="1">
    <source>
        <dbReference type="ARBA" id="ARBA00004571"/>
    </source>
</evidence>
<dbReference type="PROSITE" id="PS52016">
    <property type="entry name" value="TONB_DEPENDENT_REC_3"/>
    <property type="match status" value="1"/>
</dbReference>
<evidence type="ECO:0000256" key="8">
    <source>
        <dbReference type="PROSITE-ProRule" id="PRU01360"/>
    </source>
</evidence>
<dbReference type="InterPro" id="IPR023997">
    <property type="entry name" value="TonB-dep_OMP_SusC/RagA_CS"/>
</dbReference>
<dbReference type="FunFam" id="2.170.130.10:FF:000008">
    <property type="entry name" value="SusC/RagA family TonB-linked outer membrane protein"/>
    <property type="match status" value="1"/>
</dbReference>
<dbReference type="SUPFAM" id="SSF49464">
    <property type="entry name" value="Carboxypeptidase regulatory domain-like"/>
    <property type="match status" value="1"/>
</dbReference>
<comment type="subcellular location">
    <subcellularLocation>
        <location evidence="1 8">Cell outer membrane</location>
        <topology evidence="1 8">Multi-pass membrane protein</topology>
    </subcellularLocation>
</comment>
<feature type="domain" description="TonB-dependent receptor-like beta-barrel" evidence="10">
    <location>
        <begin position="400"/>
        <end position="1069"/>
    </location>
</feature>
<dbReference type="InterPro" id="IPR008969">
    <property type="entry name" value="CarboxyPept-like_regulatory"/>
</dbReference>
<keyword evidence="13" id="KW-1185">Reference proteome</keyword>
<dbReference type="InterPro" id="IPR037066">
    <property type="entry name" value="Plug_dom_sf"/>
</dbReference>
<evidence type="ECO:0000256" key="3">
    <source>
        <dbReference type="ARBA" id="ARBA00022452"/>
    </source>
</evidence>
<evidence type="ECO:0000256" key="4">
    <source>
        <dbReference type="ARBA" id="ARBA00022692"/>
    </source>
</evidence>
<gene>
    <name evidence="12" type="ORF">SAMN06265218_11178</name>
</gene>
<dbReference type="InterPro" id="IPR039426">
    <property type="entry name" value="TonB-dep_rcpt-like"/>
</dbReference>
<dbReference type="NCBIfam" id="TIGR04057">
    <property type="entry name" value="SusC_RagA_signa"/>
    <property type="match status" value="1"/>
</dbReference>
<dbReference type="EMBL" id="FXTH01000011">
    <property type="protein sequence ID" value="SMO73446.1"/>
    <property type="molecule type" value="Genomic_DNA"/>
</dbReference>
<dbReference type="InterPro" id="IPR000531">
    <property type="entry name" value="Beta-barrel_TonB"/>
</dbReference>
<evidence type="ECO:0000313" key="13">
    <source>
        <dbReference type="Proteomes" id="UP000317593"/>
    </source>
</evidence>
<protein>
    <submittedName>
        <fullName evidence="12">TonB-linked outer membrane protein, SusC/RagA family</fullName>
    </submittedName>
</protein>